<reference evidence="1 2" key="1">
    <citation type="submission" date="2024-04" db="EMBL/GenBank/DDBJ databases">
        <title>Human intestinal bacterial collection.</title>
        <authorList>
            <person name="Pauvert C."/>
            <person name="Hitch T.C.A."/>
            <person name="Clavel T."/>
        </authorList>
    </citation>
    <scope>NUCLEOTIDE SEQUENCE [LARGE SCALE GENOMIC DNA]</scope>
    <source>
        <strain evidence="1 2">CLA-AA-H161</strain>
    </source>
</reference>
<name>A0ABV1CPF9_9FIRM</name>
<keyword evidence="2" id="KW-1185">Reference proteome</keyword>
<protein>
    <submittedName>
        <fullName evidence="1">Major capsid protein</fullName>
    </submittedName>
</protein>
<dbReference type="InterPro" id="IPR005564">
    <property type="entry name" value="Major_capsid_GpE"/>
</dbReference>
<proteinExistence type="predicted"/>
<evidence type="ECO:0000313" key="2">
    <source>
        <dbReference type="Proteomes" id="UP001470752"/>
    </source>
</evidence>
<organism evidence="1 2">
    <name type="scientific">Blautia acetigignens</name>
    <dbReference type="NCBI Taxonomy" id="2981783"/>
    <lineage>
        <taxon>Bacteria</taxon>
        <taxon>Bacillati</taxon>
        <taxon>Bacillota</taxon>
        <taxon>Clostridia</taxon>
        <taxon>Lachnospirales</taxon>
        <taxon>Lachnospiraceae</taxon>
        <taxon>Blautia</taxon>
    </lineage>
</organism>
<dbReference type="EMBL" id="JBBNFW010000187">
    <property type="protein sequence ID" value="MEQ2414271.1"/>
    <property type="molecule type" value="Genomic_DNA"/>
</dbReference>
<dbReference type="Gene3D" id="3.15.30.10">
    <property type="entry name" value="putative capsid protein of prophage domain like"/>
    <property type="match status" value="1"/>
</dbReference>
<dbReference type="RefSeq" id="WP_118173851.1">
    <property type="nucleotide sequence ID" value="NZ_JBBNFW010000187.1"/>
</dbReference>
<dbReference type="Proteomes" id="UP001470752">
    <property type="component" value="Unassembled WGS sequence"/>
</dbReference>
<dbReference type="Pfam" id="PF03864">
    <property type="entry name" value="Phage_cap_E"/>
    <property type="match status" value="1"/>
</dbReference>
<accession>A0ABV1CPF9</accession>
<sequence>MAGLANLSEFFENPLFTETIREVPVETGYIGSRFLPSENTYDMEWNETVIERQADMADLVDAGAELPLTDRDPVRRVSGSIADMGQSYILTKKELAAMSDKGNEGRRKMAVQQVLKKTAQLKSNIDARVEWLRWQALGNGAMIYDKSGIKLGVDFGVPEANKVTAATAWGADGATILANYERWVQDYIDGNDNGYAPDVFVTGIENIRIVLNDVAIRKAITGYSDKLLTLDELNTFLRGRELPPMEAFDAKVTYRDPTNGGKRTTARLLDSKKGVFLMEGDKIGNVQMGPTYENNMEPGIFARTFTMERPLREVVEVVAAGFPKIMYPELIKICTVR</sequence>
<comment type="caution">
    <text evidence="1">The sequence shown here is derived from an EMBL/GenBank/DDBJ whole genome shotgun (WGS) entry which is preliminary data.</text>
</comment>
<evidence type="ECO:0000313" key="1">
    <source>
        <dbReference type="EMBL" id="MEQ2414271.1"/>
    </source>
</evidence>
<gene>
    <name evidence="1" type="ORF">AAAX94_14750</name>
</gene>